<reference evidence="2" key="2">
    <citation type="journal article" date="2015" name="Fish Shellfish Immunol.">
        <title>Early steps in the European eel (Anguilla anguilla)-Vibrio vulnificus interaction in the gills: Role of the RtxA13 toxin.</title>
        <authorList>
            <person name="Callol A."/>
            <person name="Pajuelo D."/>
            <person name="Ebbesson L."/>
            <person name="Teles M."/>
            <person name="MacKenzie S."/>
            <person name="Amaro C."/>
        </authorList>
    </citation>
    <scope>NUCLEOTIDE SEQUENCE</scope>
</reference>
<evidence type="ECO:0000256" key="1">
    <source>
        <dbReference type="SAM" id="Phobius"/>
    </source>
</evidence>
<keyword evidence="1" id="KW-0472">Membrane</keyword>
<name>A0A0E9VMK6_ANGAN</name>
<accession>A0A0E9VMK6</accession>
<keyword evidence="1" id="KW-0812">Transmembrane</keyword>
<protein>
    <submittedName>
        <fullName evidence="2">Uncharacterized protein</fullName>
    </submittedName>
</protein>
<keyword evidence="1" id="KW-1133">Transmembrane helix</keyword>
<dbReference type="AlphaFoldDB" id="A0A0E9VMK6"/>
<organism evidence="2">
    <name type="scientific">Anguilla anguilla</name>
    <name type="common">European freshwater eel</name>
    <name type="synonym">Muraena anguilla</name>
    <dbReference type="NCBI Taxonomy" id="7936"/>
    <lineage>
        <taxon>Eukaryota</taxon>
        <taxon>Metazoa</taxon>
        <taxon>Chordata</taxon>
        <taxon>Craniata</taxon>
        <taxon>Vertebrata</taxon>
        <taxon>Euteleostomi</taxon>
        <taxon>Actinopterygii</taxon>
        <taxon>Neopterygii</taxon>
        <taxon>Teleostei</taxon>
        <taxon>Anguilliformes</taxon>
        <taxon>Anguillidae</taxon>
        <taxon>Anguilla</taxon>
    </lineage>
</organism>
<evidence type="ECO:0000313" key="2">
    <source>
        <dbReference type="EMBL" id="JAH78473.1"/>
    </source>
</evidence>
<proteinExistence type="predicted"/>
<feature type="transmembrane region" description="Helical" evidence="1">
    <location>
        <begin position="26"/>
        <end position="44"/>
    </location>
</feature>
<reference evidence="2" key="1">
    <citation type="submission" date="2014-11" db="EMBL/GenBank/DDBJ databases">
        <authorList>
            <person name="Amaro Gonzalez C."/>
        </authorList>
    </citation>
    <scope>NUCLEOTIDE SEQUENCE</scope>
</reference>
<sequence>MGGPGTCINTYSHSNLCIMNNRIDRTFLLFCLLFLLLAVFRLAADVGVKDEVHGQQA</sequence>
<dbReference type="EMBL" id="GBXM01030104">
    <property type="protein sequence ID" value="JAH78473.1"/>
    <property type="molecule type" value="Transcribed_RNA"/>
</dbReference>